<evidence type="ECO:0000313" key="4">
    <source>
        <dbReference type="EMBL" id="KAG8431375.1"/>
    </source>
</evidence>
<protein>
    <recommendedName>
        <fullName evidence="6">Protein mab-21-like 3</fullName>
    </recommendedName>
</protein>
<keyword evidence="5" id="KW-1185">Reference proteome</keyword>
<comment type="similarity">
    <text evidence="1">Belongs to the mab-21 family.</text>
</comment>
<comment type="caution">
    <text evidence="4">The sequence shown here is derived from an EMBL/GenBank/DDBJ whole genome shotgun (WGS) entry which is preliminary data.</text>
</comment>
<name>A0A8T2IEH5_9PIPI</name>
<feature type="domain" description="Mab-21-like HhH/H2TH-like" evidence="3">
    <location>
        <begin position="152"/>
        <end position="247"/>
    </location>
</feature>
<sequence>MEPEKLHQWLEIEQFQKSAPHWHDGDVCIQGDLVPARVVSVLLGHLNMAISSCGLSDKVNVVESSGLSVRLNVETSEETVEIELVPMIEIPGCWSKKARWPRFFKKWPSKDRAQCAKSFGFDLVARTNYHWQLSFLRAERLLLEGIDEDGGCRMKCFRAIRQMKEEIWCPGNRPVITSQHLQMVLLWACEKHPSTKAWKDMSRCFLRIVRRLLKCSRQRFLRHYFIRRANLLKYADRTQLDSLADKLSLFLQNPTLNSTFHQGGSSMC</sequence>
<dbReference type="Pfam" id="PF03281">
    <property type="entry name" value="Mab-21"/>
    <property type="match status" value="1"/>
</dbReference>
<reference evidence="4" key="1">
    <citation type="thesis" date="2020" institute="ProQuest LLC" country="789 East Eisenhower Parkway, Ann Arbor, MI, USA">
        <title>Comparative Genomics and Chromosome Evolution.</title>
        <authorList>
            <person name="Mudd A.B."/>
        </authorList>
    </citation>
    <scope>NUCLEOTIDE SEQUENCE</scope>
    <source>
        <strain evidence="4">Female2</strain>
        <tissue evidence="4">Blood</tissue>
    </source>
</reference>
<dbReference type="Gene3D" id="1.10.1410.40">
    <property type="match status" value="1"/>
</dbReference>
<dbReference type="EMBL" id="JAACNH010000224">
    <property type="protein sequence ID" value="KAG8431375.1"/>
    <property type="molecule type" value="Genomic_DNA"/>
</dbReference>
<evidence type="ECO:0000256" key="1">
    <source>
        <dbReference type="ARBA" id="ARBA00008307"/>
    </source>
</evidence>
<accession>A0A8T2IEH5</accession>
<gene>
    <name evidence="4" type="ORF">GDO86_018934</name>
</gene>
<organism evidence="4 5">
    <name type="scientific">Hymenochirus boettgeri</name>
    <name type="common">Congo dwarf clawed frog</name>
    <dbReference type="NCBI Taxonomy" id="247094"/>
    <lineage>
        <taxon>Eukaryota</taxon>
        <taxon>Metazoa</taxon>
        <taxon>Chordata</taxon>
        <taxon>Craniata</taxon>
        <taxon>Vertebrata</taxon>
        <taxon>Euteleostomi</taxon>
        <taxon>Amphibia</taxon>
        <taxon>Batrachia</taxon>
        <taxon>Anura</taxon>
        <taxon>Pipoidea</taxon>
        <taxon>Pipidae</taxon>
        <taxon>Pipinae</taxon>
        <taxon>Hymenochirus</taxon>
    </lineage>
</organism>
<evidence type="ECO:0008006" key="6">
    <source>
        <dbReference type="Google" id="ProtNLM"/>
    </source>
</evidence>
<evidence type="ECO:0000259" key="3">
    <source>
        <dbReference type="Pfam" id="PF20266"/>
    </source>
</evidence>
<dbReference type="Pfam" id="PF20266">
    <property type="entry name" value="Mab-21_C"/>
    <property type="match status" value="1"/>
</dbReference>
<dbReference type="SMART" id="SM01265">
    <property type="entry name" value="Mab-21"/>
    <property type="match status" value="1"/>
</dbReference>
<dbReference type="InterPro" id="IPR046906">
    <property type="entry name" value="Mab-21_HhH/H2TH-like"/>
</dbReference>
<feature type="domain" description="Mab-21-like nucleotidyltransferase" evidence="2">
    <location>
        <begin position="2"/>
        <end position="145"/>
    </location>
</feature>
<evidence type="ECO:0000259" key="2">
    <source>
        <dbReference type="Pfam" id="PF03281"/>
    </source>
</evidence>
<dbReference type="OrthoDB" id="5947963at2759"/>
<dbReference type="InterPro" id="IPR046903">
    <property type="entry name" value="Mab-21-like_nuc_Trfase"/>
</dbReference>
<dbReference type="PANTHER" id="PTHR10656:SF30">
    <property type="entry name" value="PROTEIN MAB-21-LIKE 3"/>
    <property type="match status" value="1"/>
</dbReference>
<dbReference type="InterPro" id="IPR024810">
    <property type="entry name" value="MAB21L/cGLR"/>
</dbReference>
<dbReference type="Proteomes" id="UP000812440">
    <property type="component" value="Unassembled WGS sequence"/>
</dbReference>
<evidence type="ECO:0000313" key="5">
    <source>
        <dbReference type="Proteomes" id="UP000812440"/>
    </source>
</evidence>
<dbReference type="PANTHER" id="PTHR10656">
    <property type="entry name" value="CELL FATE DETERMINING PROTEIN MAB21-RELATED"/>
    <property type="match status" value="1"/>
</dbReference>
<dbReference type="AlphaFoldDB" id="A0A8T2IEH5"/>
<proteinExistence type="inferred from homology"/>
<dbReference type="Gene3D" id="3.30.460.90">
    <property type="match status" value="1"/>
</dbReference>
<dbReference type="EMBL" id="JAACNH010000224">
    <property type="protein sequence ID" value="KAG8431376.1"/>
    <property type="molecule type" value="Genomic_DNA"/>
</dbReference>